<proteinExistence type="predicted"/>
<reference evidence="1" key="1">
    <citation type="submission" date="2024-03" db="EMBL/GenBank/DDBJ databases">
        <title>Whole genome sequecning of epiphytes from Marcgravia umbellata leaves.</title>
        <authorList>
            <person name="Kumar G."/>
            <person name="Savka M.A."/>
        </authorList>
    </citation>
    <scope>NUCLEOTIDE SEQUENCE</scope>
    <source>
        <strain evidence="1">RIT_BL5</strain>
    </source>
</reference>
<sequence>MEKQELNLIADGDDIFVEEQIEMNEVAGTWASAGCFGSASTIGSCASSSSSASSASSFG</sequence>
<gene>
    <name evidence="1" type="ORF">WKI47_06230</name>
</gene>
<dbReference type="Proteomes" id="UP001380953">
    <property type="component" value="Unassembled WGS sequence"/>
</dbReference>
<organism evidence="1 2">
    <name type="scientific">Saccharibacillus sacchari</name>
    <dbReference type="NCBI Taxonomy" id="456493"/>
    <lineage>
        <taxon>Bacteria</taxon>
        <taxon>Bacillati</taxon>
        <taxon>Bacillota</taxon>
        <taxon>Bacilli</taxon>
        <taxon>Bacillales</taxon>
        <taxon>Paenibacillaceae</taxon>
        <taxon>Saccharibacillus</taxon>
    </lineage>
</organism>
<protein>
    <submittedName>
        <fullName evidence="1">Thiocillin family RiPP</fullName>
    </submittedName>
</protein>
<evidence type="ECO:0000313" key="2">
    <source>
        <dbReference type="Proteomes" id="UP001380953"/>
    </source>
</evidence>
<name>A0ACC6P9M3_9BACL</name>
<evidence type="ECO:0000313" key="1">
    <source>
        <dbReference type="EMBL" id="MEJ8303513.1"/>
    </source>
</evidence>
<comment type="caution">
    <text evidence="1">The sequence shown here is derived from an EMBL/GenBank/DDBJ whole genome shotgun (WGS) entry which is preliminary data.</text>
</comment>
<keyword evidence="2" id="KW-1185">Reference proteome</keyword>
<accession>A0ACC6P9M3</accession>
<dbReference type="EMBL" id="JBBKAR010000018">
    <property type="protein sequence ID" value="MEJ8303513.1"/>
    <property type="molecule type" value="Genomic_DNA"/>
</dbReference>